<name>A0ABV9Z6F2_9HYPH</name>
<keyword evidence="3" id="KW-0694">RNA-binding</keyword>
<dbReference type="Pfam" id="PF07378">
    <property type="entry name" value="FlbT"/>
    <property type="match status" value="1"/>
</dbReference>
<dbReference type="RefSeq" id="WP_379771677.1">
    <property type="nucleotide sequence ID" value="NZ_JBHSJF010000008.1"/>
</dbReference>
<protein>
    <submittedName>
        <fullName evidence="4">Flagellar biosynthesis repressor FlbT</fullName>
    </submittedName>
</protein>
<keyword evidence="1" id="KW-0678">Repressor</keyword>
<evidence type="ECO:0000256" key="2">
    <source>
        <dbReference type="ARBA" id="ARBA00022795"/>
    </source>
</evidence>
<reference evidence="5" key="1">
    <citation type="journal article" date="2019" name="Int. J. Syst. Evol. Microbiol.">
        <title>The Global Catalogue of Microorganisms (GCM) 10K type strain sequencing project: providing services to taxonomists for standard genome sequencing and annotation.</title>
        <authorList>
            <consortium name="The Broad Institute Genomics Platform"/>
            <consortium name="The Broad Institute Genome Sequencing Center for Infectious Disease"/>
            <person name="Wu L."/>
            <person name="Ma J."/>
        </authorList>
    </citation>
    <scope>NUCLEOTIDE SEQUENCE [LARGE SCALE GENOMIC DNA]</scope>
    <source>
        <strain evidence="5">CGMCC 1.16444</strain>
    </source>
</reference>
<dbReference type="EMBL" id="JBHSJF010000008">
    <property type="protein sequence ID" value="MFC5069737.1"/>
    <property type="molecule type" value="Genomic_DNA"/>
</dbReference>
<keyword evidence="2" id="KW-1005">Bacterial flagellum biogenesis</keyword>
<dbReference type="Proteomes" id="UP001595796">
    <property type="component" value="Unassembled WGS sequence"/>
</dbReference>
<organism evidence="4 5">
    <name type="scientific">Flaviflagellibacter deserti</name>
    <dbReference type="NCBI Taxonomy" id="2267266"/>
    <lineage>
        <taxon>Bacteria</taxon>
        <taxon>Pseudomonadati</taxon>
        <taxon>Pseudomonadota</taxon>
        <taxon>Alphaproteobacteria</taxon>
        <taxon>Hyphomicrobiales</taxon>
        <taxon>Flaviflagellibacter</taxon>
    </lineage>
</organism>
<evidence type="ECO:0000256" key="3">
    <source>
        <dbReference type="ARBA" id="ARBA00022884"/>
    </source>
</evidence>
<evidence type="ECO:0000313" key="5">
    <source>
        <dbReference type="Proteomes" id="UP001595796"/>
    </source>
</evidence>
<keyword evidence="4" id="KW-0969">Cilium</keyword>
<evidence type="ECO:0000313" key="4">
    <source>
        <dbReference type="EMBL" id="MFC5069737.1"/>
    </source>
</evidence>
<gene>
    <name evidence="4" type="primary">flbT</name>
    <name evidence="4" type="ORF">ACFPFW_17115</name>
</gene>
<sequence length="148" mass="16369">MNRSMHLGLRAGERLYVNGAVLRVDRKVSIELLNDVSFLLEAHVMQPEETTTPLRQLYFAIQLMLIDKPNSENAGRIVEGLLASLNRTLDNEDIIAGLGTVETQIGNDRLFDALKTIRAMFPVEERVLAGERSFPRAETHAAAPTAAA</sequence>
<dbReference type="PIRSF" id="PIRSF009533">
    <property type="entry name" value="FlbT"/>
    <property type="match status" value="1"/>
</dbReference>
<accession>A0ABV9Z6F2</accession>
<dbReference type="NCBIfam" id="NF001995">
    <property type="entry name" value="PRK00794.1-1"/>
    <property type="match status" value="1"/>
</dbReference>
<evidence type="ECO:0000256" key="1">
    <source>
        <dbReference type="ARBA" id="ARBA00022491"/>
    </source>
</evidence>
<keyword evidence="5" id="KW-1185">Reference proteome</keyword>
<dbReference type="InterPro" id="IPR009967">
    <property type="entry name" value="Flagellum_FlbT"/>
</dbReference>
<proteinExistence type="predicted"/>
<comment type="caution">
    <text evidence="4">The sequence shown here is derived from an EMBL/GenBank/DDBJ whole genome shotgun (WGS) entry which is preliminary data.</text>
</comment>
<keyword evidence="4" id="KW-0282">Flagellum</keyword>
<keyword evidence="4" id="KW-0966">Cell projection</keyword>